<evidence type="ECO:0008006" key="3">
    <source>
        <dbReference type="Google" id="ProtNLM"/>
    </source>
</evidence>
<dbReference type="Proteomes" id="UP001362999">
    <property type="component" value="Unassembled WGS sequence"/>
</dbReference>
<sequence length="349" mass="39523">MSLLQDYLNSPKHKTSHPLQFANSPENNDLMEFIGDRFVNLTCALLQQIYSNVARKISNNDTLGRLALSLSQEDNRAVRHPPPKVLADLFEAFVGGLLSTTHFSSHLMDIATDEFLLRPPFKAPSFLSINQTRSFKTFKYSLNGQQEALTLLGRVAVEAIPLSTKFFFTNGGEIVNDCDRYVSLYPAHQRATSRAAHLASTITNIILCDPSLASISTFLSLSSYFDVEDPDFKSDRPVLWKLPRDHSADREAAYRTKLSLAAHEWGLQFFNPIVLAAHRILIRDPGLFTSQFNFLRSPNVEARPRSPMQAVTNLSDSRPSNYRPLPEHFYPQHPVHHLPLPVYLERGRY</sequence>
<dbReference type="GO" id="GO:0006396">
    <property type="term" value="P:RNA processing"/>
    <property type="evidence" value="ECO:0007669"/>
    <property type="project" value="InterPro"/>
</dbReference>
<evidence type="ECO:0000313" key="2">
    <source>
        <dbReference type="Proteomes" id="UP001362999"/>
    </source>
</evidence>
<name>A0AAV9Z9L5_9AGAR</name>
<comment type="caution">
    <text evidence="1">The sequence shown here is derived from an EMBL/GenBank/DDBJ whole genome shotgun (WGS) entry which is preliminary data.</text>
</comment>
<dbReference type="AlphaFoldDB" id="A0AAV9Z9L5"/>
<protein>
    <recommendedName>
        <fullName evidence="3">RNase III domain-containing protein</fullName>
    </recommendedName>
</protein>
<dbReference type="EMBL" id="JAWWNJ010000177">
    <property type="protein sequence ID" value="KAK6974947.1"/>
    <property type="molecule type" value="Genomic_DNA"/>
</dbReference>
<dbReference type="GO" id="GO:0004525">
    <property type="term" value="F:ribonuclease III activity"/>
    <property type="evidence" value="ECO:0007669"/>
    <property type="project" value="InterPro"/>
</dbReference>
<gene>
    <name evidence="1" type="ORF">R3P38DRAFT_3128704</name>
</gene>
<organism evidence="1 2">
    <name type="scientific">Favolaschia claudopus</name>
    <dbReference type="NCBI Taxonomy" id="2862362"/>
    <lineage>
        <taxon>Eukaryota</taxon>
        <taxon>Fungi</taxon>
        <taxon>Dikarya</taxon>
        <taxon>Basidiomycota</taxon>
        <taxon>Agaricomycotina</taxon>
        <taxon>Agaricomycetes</taxon>
        <taxon>Agaricomycetidae</taxon>
        <taxon>Agaricales</taxon>
        <taxon>Marasmiineae</taxon>
        <taxon>Mycenaceae</taxon>
        <taxon>Favolaschia</taxon>
    </lineage>
</organism>
<dbReference type="InterPro" id="IPR036389">
    <property type="entry name" value="RNase_III_sf"/>
</dbReference>
<proteinExistence type="predicted"/>
<accession>A0AAV9Z9L5</accession>
<keyword evidence="2" id="KW-1185">Reference proteome</keyword>
<dbReference type="Gene3D" id="1.10.1520.10">
    <property type="entry name" value="Ribonuclease III domain"/>
    <property type="match status" value="1"/>
</dbReference>
<evidence type="ECO:0000313" key="1">
    <source>
        <dbReference type="EMBL" id="KAK6974947.1"/>
    </source>
</evidence>
<reference evidence="1 2" key="1">
    <citation type="journal article" date="2024" name="J Genomics">
        <title>Draft genome sequencing and assembly of Favolaschia claudopus CIRM-BRFM 2984 isolated from oak limbs.</title>
        <authorList>
            <person name="Navarro D."/>
            <person name="Drula E."/>
            <person name="Chaduli D."/>
            <person name="Cazenave R."/>
            <person name="Ahrendt S."/>
            <person name="Wang J."/>
            <person name="Lipzen A."/>
            <person name="Daum C."/>
            <person name="Barry K."/>
            <person name="Grigoriev I.V."/>
            <person name="Favel A."/>
            <person name="Rosso M.N."/>
            <person name="Martin F."/>
        </authorList>
    </citation>
    <scope>NUCLEOTIDE SEQUENCE [LARGE SCALE GENOMIC DNA]</scope>
    <source>
        <strain evidence="1 2">CIRM-BRFM 2984</strain>
    </source>
</reference>
<dbReference type="SUPFAM" id="SSF69065">
    <property type="entry name" value="RNase III domain-like"/>
    <property type="match status" value="1"/>
</dbReference>